<accession>A0ACB5TCH3</accession>
<dbReference type="EMBL" id="BSXS01006269">
    <property type="protein sequence ID" value="GME85292.1"/>
    <property type="molecule type" value="Genomic_DNA"/>
</dbReference>
<sequence>MGAVFSCLIPQSDTSSHIDSNENAPLLSYDENENNFFKSQIREIELRTVLSSVFDQLVDIAGFHSEEQQIQQTGFTLEQHQDLLMNSSSQSTDQEIMQQQPNVQSNMPYGAAVANNSIVNSIQSPIGNNSDYDDLVDQTVMTLTDKINVNVLDESLISEELNEEYPKQLNKAKQFLARKSNETPIKVTSFMDY</sequence>
<dbReference type="Proteomes" id="UP001165064">
    <property type="component" value="Unassembled WGS sequence"/>
</dbReference>
<keyword evidence="2" id="KW-1185">Reference proteome</keyword>
<name>A0ACB5TCH3_AMBMO</name>
<gene>
    <name evidence="1" type="ORF">Amon02_000751100</name>
</gene>
<comment type="caution">
    <text evidence="1">The sequence shown here is derived from an EMBL/GenBank/DDBJ whole genome shotgun (WGS) entry which is preliminary data.</text>
</comment>
<evidence type="ECO:0000313" key="2">
    <source>
        <dbReference type="Proteomes" id="UP001165064"/>
    </source>
</evidence>
<evidence type="ECO:0000313" key="1">
    <source>
        <dbReference type="EMBL" id="GME85292.1"/>
    </source>
</evidence>
<proteinExistence type="predicted"/>
<reference evidence="1" key="1">
    <citation type="submission" date="2023-04" db="EMBL/GenBank/DDBJ databases">
        <title>Ambrosiozyma monospora NBRC 10751.</title>
        <authorList>
            <person name="Ichikawa N."/>
            <person name="Sato H."/>
            <person name="Tonouchi N."/>
        </authorList>
    </citation>
    <scope>NUCLEOTIDE SEQUENCE</scope>
    <source>
        <strain evidence="1">NBRC 10751</strain>
    </source>
</reference>
<organism evidence="1 2">
    <name type="scientific">Ambrosiozyma monospora</name>
    <name type="common">Yeast</name>
    <name type="synonym">Endomycopsis monosporus</name>
    <dbReference type="NCBI Taxonomy" id="43982"/>
    <lineage>
        <taxon>Eukaryota</taxon>
        <taxon>Fungi</taxon>
        <taxon>Dikarya</taxon>
        <taxon>Ascomycota</taxon>
        <taxon>Saccharomycotina</taxon>
        <taxon>Pichiomycetes</taxon>
        <taxon>Pichiales</taxon>
        <taxon>Pichiaceae</taxon>
        <taxon>Ambrosiozyma</taxon>
    </lineage>
</organism>
<protein>
    <submittedName>
        <fullName evidence="1">Unnamed protein product</fullName>
    </submittedName>
</protein>